<dbReference type="STRING" id="564608.C1MMD6"/>
<dbReference type="Pfam" id="PF00225">
    <property type="entry name" value="Kinesin"/>
    <property type="match status" value="1"/>
</dbReference>
<evidence type="ECO:0000256" key="5">
    <source>
        <dbReference type="RuleBase" id="RU000394"/>
    </source>
</evidence>
<dbReference type="OMA" id="YERTRTW"/>
<proteinExistence type="inferred from homology"/>
<dbReference type="InterPro" id="IPR027417">
    <property type="entry name" value="P-loop_NTPase"/>
</dbReference>
<dbReference type="PROSITE" id="PS50067">
    <property type="entry name" value="KINESIN_MOTOR_2"/>
    <property type="match status" value="1"/>
</dbReference>
<dbReference type="EMBL" id="GG663737">
    <property type="protein sequence ID" value="EEH59030.1"/>
    <property type="molecule type" value="Genomic_DNA"/>
</dbReference>
<keyword evidence="1 4" id="KW-0547">Nucleotide-binding</keyword>
<feature type="domain" description="Kinesin motor" evidence="6">
    <location>
        <begin position="5"/>
        <end position="338"/>
    </location>
</feature>
<organism evidence="8">
    <name type="scientific">Micromonas pusilla (strain CCMP1545)</name>
    <name type="common">Picoplanktonic green alga</name>
    <dbReference type="NCBI Taxonomy" id="564608"/>
    <lineage>
        <taxon>Eukaryota</taxon>
        <taxon>Viridiplantae</taxon>
        <taxon>Chlorophyta</taxon>
        <taxon>Mamiellophyceae</taxon>
        <taxon>Mamiellales</taxon>
        <taxon>Mamiellaceae</taxon>
        <taxon>Micromonas</taxon>
    </lineage>
</organism>
<feature type="binding site" evidence="4">
    <location>
        <begin position="82"/>
        <end position="89"/>
    </location>
    <ligand>
        <name>ATP</name>
        <dbReference type="ChEBI" id="CHEBI:30616"/>
    </ligand>
</feature>
<sequence length="346" mass="37151">ELKGNIRVFLRVRPISAREEANGDVAAVSAVSALEAKIEGGKRYELDHVAGPSASQSEIFEEIEPLIRSCLDGYDVCVFAYGQTGSGKTYTMEGTPADRGITFRSLASLFREAESDYATSSYSFSCTMMEIYNDKVRDLLEPDAANPKPHDIRQGADGTPYVTDLERVNVSSTMDVMAVMRVGGAARKTGQTDMNATSSRSHLIFTITVTATSKTNAGRGEVTTSRLNLVDLAGSERLSKTNATGERLREARHINKSLSALGNCLNALAEKQQSATESKTAAKHAAHVPFRDCKLTHILSPCLGGDSKTLMFVHAGPAASDASESACTLEFASRVRNVSVTAARKN</sequence>
<dbReference type="RefSeq" id="XP_003057385.1">
    <property type="nucleotide sequence ID" value="XM_003057339.1"/>
</dbReference>
<dbReference type="PANTHER" id="PTHR47972">
    <property type="entry name" value="KINESIN-LIKE PROTEIN KLP-3"/>
    <property type="match status" value="1"/>
</dbReference>
<keyword evidence="3 4" id="KW-0505">Motor protein</keyword>
<dbReference type="PRINTS" id="PR00380">
    <property type="entry name" value="KINESINHEAVY"/>
</dbReference>
<name>C1MMD6_MICPC</name>
<dbReference type="Proteomes" id="UP000001876">
    <property type="component" value="Unassembled WGS sequence"/>
</dbReference>
<evidence type="ECO:0000259" key="6">
    <source>
        <dbReference type="PROSITE" id="PS50067"/>
    </source>
</evidence>
<dbReference type="InterPro" id="IPR019821">
    <property type="entry name" value="Kinesin_motor_CS"/>
</dbReference>
<dbReference type="GO" id="GO:0008017">
    <property type="term" value="F:microtubule binding"/>
    <property type="evidence" value="ECO:0007669"/>
    <property type="project" value="InterPro"/>
</dbReference>
<dbReference type="OrthoDB" id="3176171at2759"/>
<dbReference type="SMART" id="SM00129">
    <property type="entry name" value="KISc"/>
    <property type="match status" value="1"/>
</dbReference>
<evidence type="ECO:0000256" key="2">
    <source>
        <dbReference type="ARBA" id="ARBA00022840"/>
    </source>
</evidence>
<evidence type="ECO:0000256" key="3">
    <source>
        <dbReference type="ARBA" id="ARBA00023175"/>
    </source>
</evidence>
<dbReference type="PANTHER" id="PTHR47972:SF28">
    <property type="entry name" value="KINESIN-LIKE PROTEIN KLP-3"/>
    <property type="match status" value="1"/>
</dbReference>
<evidence type="ECO:0000256" key="1">
    <source>
        <dbReference type="ARBA" id="ARBA00022741"/>
    </source>
</evidence>
<reference evidence="7 8" key="1">
    <citation type="journal article" date="2009" name="Science">
        <title>Green evolution and dynamic adaptations revealed by genomes of the marine picoeukaryotes Micromonas.</title>
        <authorList>
            <person name="Worden A.Z."/>
            <person name="Lee J.H."/>
            <person name="Mock T."/>
            <person name="Rouze P."/>
            <person name="Simmons M.P."/>
            <person name="Aerts A.L."/>
            <person name="Allen A.E."/>
            <person name="Cuvelier M.L."/>
            <person name="Derelle E."/>
            <person name="Everett M.V."/>
            <person name="Foulon E."/>
            <person name="Grimwood J."/>
            <person name="Gundlach H."/>
            <person name="Henrissat B."/>
            <person name="Napoli C."/>
            <person name="McDonald S.M."/>
            <person name="Parker M.S."/>
            <person name="Rombauts S."/>
            <person name="Salamov A."/>
            <person name="Von Dassow P."/>
            <person name="Badger J.H."/>
            <person name="Coutinho P.M."/>
            <person name="Demir E."/>
            <person name="Dubchak I."/>
            <person name="Gentemann C."/>
            <person name="Eikrem W."/>
            <person name="Gready J.E."/>
            <person name="John U."/>
            <person name="Lanier W."/>
            <person name="Lindquist E.A."/>
            <person name="Lucas S."/>
            <person name="Mayer K.F."/>
            <person name="Moreau H."/>
            <person name="Not F."/>
            <person name="Otillar R."/>
            <person name="Panaud O."/>
            <person name="Pangilinan J."/>
            <person name="Paulsen I."/>
            <person name="Piegu B."/>
            <person name="Poliakov A."/>
            <person name="Robbens S."/>
            <person name="Schmutz J."/>
            <person name="Toulza E."/>
            <person name="Wyss T."/>
            <person name="Zelensky A."/>
            <person name="Zhou K."/>
            <person name="Armbrust E.V."/>
            <person name="Bhattacharya D."/>
            <person name="Goodenough U.W."/>
            <person name="Van de Peer Y."/>
            <person name="Grigoriev I.V."/>
        </authorList>
    </citation>
    <scope>NUCLEOTIDE SEQUENCE [LARGE SCALE GENOMIC DNA]</scope>
    <source>
        <strain evidence="7 8">CCMP1545</strain>
    </source>
</reference>
<dbReference type="GO" id="GO:0003777">
    <property type="term" value="F:microtubule motor activity"/>
    <property type="evidence" value="ECO:0007669"/>
    <property type="project" value="InterPro"/>
</dbReference>
<dbReference type="GO" id="GO:0005524">
    <property type="term" value="F:ATP binding"/>
    <property type="evidence" value="ECO:0007669"/>
    <property type="project" value="UniProtKB-UniRule"/>
</dbReference>
<keyword evidence="5" id="KW-0493">Microtubule</keyword>
<comment type="similarity">
    <text evidence="4 5">Belongs to the TRAFAC class myosin-kinesin ATPase superfamily. Kinesin family.</text>
</comment>
<protein>
    <recommendedName>
        <fullName evidence="5">Kinesin-like protein</fullName>
    </recommendedName>
</protein>
<dbReference type="SUPFAM" id="SSF52540">
    <property type="entry name" value="P-loop containing nucleoside triphosphate hydrolases"/>
    <property type="match status" value="1"/>
</dbReference>
<evidence type="ECO:0000256" key="4">
    <source>
        <dbReference type="PROSITE-ProRule" id="PRU00283"/>
    </source>
</evidence>
<dbReference type="PROSITE" id="PS00411">
    <property type="entry name" value="KINESIN_MOTOR_1"/>
    <property type="match status" value="1"/>
</dbReference>
<feature type="non-terminal residue" evidence="7">
    <location>
        <position position="1"/>
    </location>
</feature>
<dbReference type="eggNOG" id="KOG0239">
    <property type="taxonomic scope" value="Eukaryota"/>
</dbReference>
<dbReference type="InterPro" id="IPR001752">
    <property type="entry name" value="Kinesin_motor_dom"/>
</dbReference>
<keyword evidence="8" id="KW-1185">Reference proteome</keyword>
<evidence type="ECO:0000313" key="8">
    <source>
        <dbReference type="Proteomes" id="UP000001876"/>
    </source>
</evidence>
<dbReference type="KEGG" id="mpp:MICPUCDRAFT_4705"/>
<gene>
    <name evidence="7" type="ORF">MICPUCDRAFT_4705</name>
</gene>
<dbReference type="InterPro" id="IPR036961">
    <property type="entry name" value="Kinesin_motor_dom_sf"/>
</dbReference>
<dbReference type="GeneID" id="9682824"/>
<dbReference type="AlphaFoldDB" id="C1MMD6"/>
<dbReference type="GO" id="GO:0005874">
    <property type="term" value="C:microtubule"/>
    <property type="evidence" value="ECO:0007669"/>
    <property type="project" value="UniProtKB-KW"/>
</dbReference>
<feature type="non-terminal residue" evidence="7">
    <location>
        <position position="346"/>
    </location>
</feature>
<dbReference type="Gene3D" id="3.40.850.10">
    <property type="entry name" value="Kinesin motor domain"/>
    <property type="match status" value="1"/>
</dbReference>
<keyword evidence="2 4" id="KW-0067">ATP-binding</keyword>
<evidence type="ECO:0000313" key="7">
    <source>
        <dbReference type="EMBL" id="EEH59030.1"/>
    </source>
</evidence>
<dbReference type="GO" id="GO:0007018">
    <property type="term" value="P:microtubule-based movement"/>
    <property type="evidence" value="ECO:0007669"/>
    <property type="project" value="InterPro"/>
</dbReference>
<accession>C1MMD6</accession>
<dbReference type="InterPro" id="IPR027640">
    <property type="entry name" value="Kinesin-like_fam"/>
</dbReference>